<protein>
    <recommendedName>
        <fullName evidence="3">Aspartate/glutamate racemase family protein</fullName>
    </recommendedName>
</protein>
<organism evidence="1 2">
    <name type="scientific">Litoreibacter roseus</name>
    <dbReference type="NCBI Taxonomy" id="2601869"/>
    <lineage>
        <taxon>Bacteria</taxon>
        <taxon>Pseudomonadati</taxon>
        <taxon>Pseudomonadota</taxon>
        <taxon>Alphaproteobacteria</taxon>
        <taxon>Rhodobacterales</taxon>
        <taxon>Roseobacteraceae</taxon>
        <taxon>Litoreibacter</taxon>
    </lineage>
</organism>
<comment type="caution">
    <text evidence="1">The sequence shown here is derived from an EMBL/GenBank/DDBJ whole genome shotgun (WGS) entry which is preliminary data.</text>
</comment>
<dbReference type="Proteomes" id="UP000436822">
    <property type="component" value="Unassembled WGS sequence"/>
</dbReference>
<name>A0A6N6JC44_9RHOB</name>
<proteinExistence type="predicted"/>
<evidence type="ECO:0000313" key="2">
    <source>
        <dbReference type="Proteomes" id="UP000436822"/>
    </source>
</evidence>
<keyword evidence="2" id="KW-1185">Reference proteome</keyword>
<gene>
    <name evidence="1" type="ORF">KIN_00220</name>
</gene>
<sequence>MSRGAIGVLMLETRFPRPPGDIGNPETFDFPMLYQTVRGASPKAVVEDRETGLLTPFVTAGHDLVERGAVALTTSCGFLTLFQKELTAALPVPVATSALLQVPLIDAVLPDGQRAGILTISAQNLTADHLAAVGVPEDTPIGSTEGGIEFTDAILGNRETLDFALAEVDNVEAAQDLCRRHPEVGAICLECTNMPPYAAAIQAATGRPVYSIVTLVEWLHASAQTFRA</sequence>
<evidence type="ECO:0000313" key="1">
    <source>
        <dbReference type="EMBL" id="GFE62948.1"/>
    </source>
</evidence>
<dbReference type="OrthoDB" id="5465390at2"/>
<accession>A0A6N6JC44</accession>
<dbReference type="NCBIfam" id="NF005679">
    <property type="entry name" value="PRK07475.1"/>
    <property type="match status" value="1"/>
</dbReference>
<dbReference type="EMBL" id="BLJE01000001">
    <property type="protein sequence ID" value="GFE62948.1"/>
    <property type="molecule type" value="Genomic_DNA"/>
</dbReference>
<reference evidence="1 2" key="1">
    <citation type="submission" date="2019-12" db="EMBL/GenBank/DDBJ databases">
        <title>Litoreibacter badius sp. nov., a novel bacteriochlorophyll a-containing bacterium in the genus Litoreibacter.</title>
        <authorList>
            <person name="Kanamuro M."/>
            <person name="Takabe Y."/>
            <person name="Mori K."/>
            <person name="Takaichi S."/>
            <person name="Hanada S."/>
        </authorList>
    </citation>
    <scope>NUCLEOTIDE SEQUENCE [LARGE SCALE GENOMIC DNA]</scope>
    <source>
        <strain evidence="1 2">K6</strain>
    </source>
</reference>
<evidence type="ECO:0008006" key="3">
    <source>
        <dbReference type="Google" id="ProtNLM"/>
    </source>
</evidence>
<dbReference type="RefSeq" id="WP_159803942.1">
    <property type="nucleotide sequence ID" value="NZ_BLJE01000001.1"/>
</dbReference>
<dbReference type="AlphaFoldDB" id="A0A6N6JC44"/>